<dbReference type="RefSeq" id="XP_028473639.1">
    <property type="nucleotide sequence ID" value="XM_028617961.1"/>
</dbReference>
<keyword evidence="1" id="KW-0472">Membrane</keyword>
<feature type="transmembrane region" description="Helical" evidence="1">
    <location>
        <begin position="12"/>
        <end position="32"/>
    </location>
</feature>
<dbReference type="Proteomes" id="UP000279236">
    <property type="component" value="Unassembled WGS sequence"/>
</dbReference>
<proteinExistence type="predicted"/>
<dbReference type="AlphaFoldDB" id="A0A427XI34"/>
<feature type="transmembrane region" description="Helical" evidence="1">
    <location>
        <begin position="44"/>
        <end position="65"/>
    </location>
</feature>
<gene>
    <name evidence="2" type="ORF">EHS24_002217</name>
</gene>
<keyword evidence="1" id="KW-0812">Transmembrane</keyword>
<evidence type="ECO:0000256" key="1">
    <source>
        <dbReference type="SAM" id="Phobius"/>
    </source>
</evidence>
<sequence length="106" mass="11085">MSLLARLGKAIVTFVFSCAVHVLTSMILWPMMHALGVCPLIGPISQVAFSYFISKLVGAILLAAVGRNFPQVAAAAGYVPQPFIKTIVHSAVVASVCAVKDAARCA</sequence>
<evidence type="ECO:0000313" key="3">
    <source>
        <dbReference type="Proteomes" id="UP000279236"/>
    </source>
</evidence>
<dbReference type="GeneID" id="39586760"/>
<name>A0A427XI34_9TREE</name>
<keyword evidence="1" id="KW-1133">Transmembrane helix</keyword>
<keyword evidence="3" id="KW-1185">Reference proteome</keyword>
<organism evidence="2 3">
    <name type="scientific">Apiotrichum porosum</name>
    <dbReference type="NCBI Taxonomy" id="105984"/>
    <lineage>
        <taxon>Eukaryota</taxon>
        <taxon>Fungi</taxon>
        <taxon>Dikarya</taxon>
        <taxon>Basidiomycota</taxon>
        <taxon>Agaricomycotina</taxon>
        <taxon>Tremellomycetes</taxon>
        <taxon>Trichosporonales</taxon>
        <taxon>Trichosporonaceae</taxon>
        <taxon>Apiotrichum</taxon>
    </lineage>
</organism>
<protein>
    <submittedName>
        <fullName evidence="2">Uncharacterized protein</fullName>
    </submittedName>
</protein>
<dbReference type="EMBL" id="RSCE01000012">
    <property type="protein sequence ID" value="RSH78492.1"/>
    <property type="molecule type" value="Genomic_DNA"/>
</dbReference>
<evidence type="ECO:0000313" key="2">
    <source>
        <dbReference type="EMBL" id="RSH78492.1"/>
    </source>
</evidence>
<accession>A0A427XI34</accession>
<reference evidence="2 3" key="1">
    <citation type="submission" date="2018-11" db="EMBL/GenBank/DDBJ databases">
        <title>Genome sequence of Apiotrichum porosum DSM 27194.</title>
        <authorList>
            <person name="Aliyu H."/>
            <person name="Gorte O."/>
            <person name="Ochsenreither K."/>
        </authorList>
    </citation>
    <scope>NUCLEOTIDE SEQUENCE [LARGE SCALE GENOMIC DNA]</scope>
    <source>
        <strain evidence="2 3">DSM 27194</strain>
    </source>
</reference>
<comment type="caution">
    <text evidence="2">The sequence shown here is derived from an EMBL/GenBank/DDBJ whole genome shotgun (WGS) entry which is preliminary data.</text>
</comment>